<dbReference type="Gene3D" id="1.10.1740.10">
    <property type="match status" value="1"/>
</dbReference>
<evidence type="ECO:0000256" key="2">
    <source>
        <dbReference type="ARBA" id="ARBA00023015"/>
    </source>
</evidence>
<dbReference type="InterPro" id="IPR007627">
    <property type="entry name" value="RNA_pol_sigma70_r2"/>
</dbReference>
<dbReference type="SUPFAM" id="SSF88659">
    <property type="entry name" value="Sigma3 and sigma4 domains of RNA polymerase sigma factors"/>
    <property type="match status" value="1"/>
</dbReference>
<organism evidence="9 10">
    <name type="scientific">Rhodopirellula baltica (strain DSM 10527 / NCIMB 13988 / SH1)</name>
    <dbReference type="NCBI Taxonomy" id="243090"/>
    <lineage>
        <taxon>Bacteria</taxon>
        <taxon>Pseudomonadati</taxon>
        <taxon>Planctomycetota</taxon>
        <taxon>Planctomycetia</taxon>
        <taxon>Pirellulales</taxon>
        <taxon>Pirellulaceae</taxon>
        <taxon>Rhodopirellula</taxon>
    </lineage>
</organism>
<evidence type="ECO:0000259" key="8">
    <source>
        <dbReference type="Pfam" id="PF08281"/>
    </source>
</evidence>
<keyword evidence="3" id="KW-0731">Sigma factor</keyword>
<dbReference type="InterPro" id="IPR039425">
    <property type="entry name" value="RNA_pol_sigma-70-like"/>
</dbReference>
<dbReference type="EnsemblBacteria" id="CAD74599">
    <property type="protein sequence ID" value="CAD74599"/>
    <property type="gene ID" value="RB6078"/>
</dbReference>
<evidence type="ECO:0000259" key="7">
    <source>
        <dbReference type="Pfam" id="PF04542"/>
    </source>
</evidence>
<keyword evidence="10" id="KW-1185">Reference proteome</keyword>
<keyword evidence="2" id="KW-0805">Transcription regulation</keyword>
<evidence type="ECO:0000256" key="3">
    <source>
        <dbReference type="ARBA" id="ARBA00023082"/>
    </source>
</evidence>
<evidence type="ECO:0000256" key="4">
    <source>
        <dbReference type="ARBA" id="ARBA00023163"/>
    </source>
</evidence>
<evidence type="ECO:0000313" key="9">
    <source>
        <dbReference type="EMBL" id="CAD74599.1"/>
    </source>
</evidence>
<dbReference type="InterPro" id="IPR013249">
    <property type="entry name" value="RNA_pol_sigma70_r4_t2"/>
</dbReference>
<evidence type="ECO:0000256" key="1">
    <source>
        <dbReference type="ARBA" id="ARBA00010641"/>
    </source>
</evidence>
<dbReference type="OrthoDB" id="9784984at2"/>
<dbReference type="SUPFAM" id="SSF88946">
    <property type="entry name" value="Sigma2 domain of RNA polymerase sigma factors"/>
    <property type="match status" value="1"/>
</dbReference>
<feature type="domain" description="RNA polymerase sigma-70 region 2" evidence="7">
    <location>
        <begin position="35"/>
        <end position="95"/>
    </location>
</feature>
<evidence type="ECO:0000256" key="6">
    <source>
        <dbReference type="SAM" id="MobiDB-lite"/>
    </source>
</evidence>
<name>Q7UQU8_RHOBA</name>
<dbReference type="EMBL" id="BX294143">
    <property type="protein sequence ID" value="CAD74599.1"/>
    <property type="molecule type" value="Genomic_DNA"/>
</dbReference>
<feature type="region of interest" description="Disordered" evidence="6">
    <location>
        <begin position="1"/>
        <end position="24"/>
    </location>
</feature>
<dbReference type="STRING" id="243090.RB6078"/>
<gene>
    <name evidence="9" type="ordered locus">RB6078</name>
</gene>
<dbReference type="InterPro" id="IPR014304">
    <property type="entry name" value="RNA_pol_sigma-Z"/>
</dbReference>
<dbReference type="GO" id="GO:0006352">
    <property type="term" value="P:DNA-templated transcription initiation"/>
    <property type="evidence" value="ECO:0007669"/>
    <property type="project" value="InterPro"/>
</dbReference>
<dbReference type="PANTHER" id="PTHR43133:SF62">
    <property type="entry name" value="RNA POLYMERASE SIGMA FACTOR SIGZ"/>
    <property type="match status" value="1"/>
</dbReference>
<dbReference type="Pfam" id="PF08281">
    <property type="entry name" value="Sigma70_r4_2"/>
    <property type="match status" value="1"/>
</dbReference>
<reference evidence="9 10" key="1">
    <citation type="journal article" date="2003" name="Proc. Natl. Acad. Sci. U.S.A.">
        <title>Complete genome sequence of the marine planctomycete Pirellula sp. strain 1.</title>
        <authorList>
            <person name="Gloeckner F.O."/>
            <person name="Kube M."/>
            <person name="Bauer M."/>
            <person name="Teeling H."/>
            <person name="Lombardot T."/>
            <person name="Ludwig W."/>
            <person name="Gade D."/>
            <person name="Beck A."/>
            <person name="Borzym K."/>
            <person name="Heitmann K."/>
            <person name="Rabus R."/>
            <person name="Schlesner H."/>
            <person name="Amann R."/>
            <person name="Reinhardt R."/>
        </authorList>
    </citation>
    <scope>NUCLEOTIDE SEQUENCE [LARGE SCALE GENOMIC DNA]</scope>
    <source>
        <strain evidence="10">DSM 10527 / NCIMB 13988 / SH1</strain>
    </source>
</reference>
<dbReference type="KEGG" id="rba:RB6078"/>
<proteinExistence type="inferred from homology"/>
<dbReference type="NCBIfam" id="TIGR02937">
    <property type="entry name" value="sigma70-ECF"/>
    <property type="match status" value="1"/>
</dbReference>
<comment type="similarity">
    <text evidence="1">Belongs to the sigma-70 factor family. ECF subfamily.</text>
</comment>
<dbReference type="AlphaFoldDB" id="Q7UQU8"/>
<sequence length="206" mass="23577">MNTDSESHKRLVQRGHTPSPDSASTAEIWNLFGEELRTFLLRRVSAAQVAEDLLQETFVRIHTKLNEVDDQQRIRSWVFQIARNLVVDHYRSKSREAAALADEIAANGEREESLEDVVIGWLPKMLAQLPEEQREAVELYEIQGLSQQEIANKLGLSLSGAKSRVQRGRSKLKQVLFDCCSFEHDRRGNLIGYERNHSNESHRLDA</sequence>
<evidence type="ECO:0000313" key="10">
    <source>
        <dbReference type="Proteomes" id="UP000001025"/>
    </source>
</evidence>
<dbReference type="CDD" id="cd06171">
    <property type="entry name" value="Sigma70_r4"/>
    <property type="match status" value="1"/>
</dbReference>
<dbReference type="InterPro" id="IPR013325">
    <property type="entry name" value="RNA_pol_sigma_r2"/>
</dbReference>
<dbReference type="Proteomes" id="UP000001025">
    <property type="component" value="Chromosome"/>
</dbReference>
<evidence type="ECO:0000256" key="5">
    <source>
        <dbReference type="NCBIfam" id="TIGR02959"/>
    </source>
</evidence>
<dbReference type="PATRIC" id="fig|243090.15.peg.2931"/>
<dbReference type="eggNOG" id="COG1595">
    <property type="taxonomic scope" value="Bacteria"/>
</dbReference>
<dbReference type="InterPro" id="IPR013324">
    <property type="entry name" value="RNA_pol_sigma_r3/r4-like"/>
</dbReference>
<dbReference type="NCBIfam" id="NF007215">
    <property type="entry name" value="PRK09637.1"/>
    <property type="match status" value="1"/>
</dbReference>
<dbReference type="GO" id="GO:0003677">
    <property type="term" value="F:DNA binding"/>
    <property type="evidence" value="ECO:0007669"/>
    <property type="project" value="InterPro"/>
</dbReference>
<dbReference type="RefSeq" id="WP_011120749.1">
    <property type="nucleotide sequence ID" value="NC_005027.1"/>
</dbReference>
<dbReference type="GO" id="GO:0006355">
    <property type="term" value="P:regulation of DNA-templated transcription"/>
    <property type="evidence" value="ECO:0000318"/>
    <property type="project" value="GO_Central"/>
</dbReference>
<dbReference type="FunCoup" id="Q7UQU8">
    <property type="interactions" value="74"/>
</dbReference>
<dbReference type="GO" id="GO:0016987">
    <property type="term" value="F:sigma factor activity"/>
    <property type="evidence" value="ECO:0000318"/>
    <property type="project" value="GO_Central"/>
</dbReference>
<feature type="domain" description="RNA polymerase sigma factor 70 region 4 type 2" evidence="8">
    <location>
        <begin position="121"/>
        <end position="172"/>
    </location>
</feature>
<dbReference type="HOGENOM" id="CLU_047691_3_4_0"/>
<dbReference type="InterPro" id="IPR014284">
    <property type="entry name" value="RNA_pol_sigma-70_dom"/>
</dbReference>
<dbReference type="InParanoid" id="Q7UQU8"/>
<dbReference type="Gene3D" id="1.10.10.10">
    <property type="entry name" value="Winged helix-like DNA-binding domain superfamily/Winged helix DNA-binding domain"/>
    <property type="match status" value="1"/>
</dbReference>
<dbReference type="PANTHER" id="PTHR43133">
    <property type="entry name" value="RNA POLYMERASE ECF-TYPE SIGMA FACTO"/>
    <property type="match status" value="1"/>
</dbReference>
<protein>
    <recommendedName>
        <fullName evidence="5">RNA polymerase sigma factor SigZ</fullName>
    </recommendedName>
</protein>
<dbReference type="InterPro" id="IPR036388">
    <property type="entry name" value="WH-like_DNA-bd_sf"/>
</dbReference>
<keyword evidence="4" id="KW-0804">Transcription</keyword>
<accession>Q7UQU8</accession>
<dbReference type="NCBIfam" id="TIGR02959">
    <property type="entry name" value="SigZ"/>
    <property type="match status" value="1"/>
</dbReference>
<dbReference type="Pfam" id="PF04542">
    <property type="entry name" value="Sigma70_r2"/>
    <property type="match status" value="1"/>
</dbReference>